<gene>
    <name evidence="2" type="ORF">ICI42_08875</name>
</gene>
<feature type="domain" description="N-acetyltransferase" evidence="1">
    <location>
        <begin position="9"/>
        <end position="180"/>
    </location>
</feature>
<proteinExistence type="predicted"/>
<dbReference type="Proteomes" id="UP000643405">
    <property type="component" value="Unassembled WGS sequence"/>
</dbReference>
<dbReference type="EMBL" id="JACVVX010000002">
    <property type="protein sequence ID" value="MBD0414765.1"/>
    <property type="molecule type" value="Genomic_DNA"/>
</dbReference>
<dbReference type="PANTHER" id="PTHR43792">
    <property type="entry name" value="GNAT FAMILY, PUTATIVE (AFU_ORTHOLOGUE AFUA_3G00765)-RELATED-RELATED"/>
    <property type="match status" value="1"/>
</dbReference>
<dbReference type="Gene3D" id="3.40.630.30">
    <property type="match status" value="1"/>
</dbReference>
<dbReference type="SUPFAM" id="SSF55729">
    <property type="entry name" value="Acyl-CoA N-acyltransferases (Nat)"/>
    <property type="match status" value="1"/>
</dbReference>
<keyword evidence="3" id="KW-1185">Reference proteome</keyword>
<comment type="caution">
    <text evidence="2">The sequence shown here is derived from an EMBL/GenBank/DDBJ whole genome shotgun (WGS) entry which is preliminary data.</text>
</comment>
<dbReference type="RefSeq" id="WP_188164188.1">
    <property type="nucleotide sequence ID" value="NZ_JACVVX010000002.1"/>
</dbReference>
<dbReference type="PROSITE" id="PS51186">
    <property type="entry name" value="GNAT"/>
    <property type="match status" value="1"/>
</dbReference>
<dbReference type="GO" id="GO:0016747">
    <property type="term" value="F:acyltransferase activity, transferring groups other than amino-acyl groups"/>
    <property type="evidence" value="ECO:0007669"/>
    <property type="project" value="InterPro"/>
</dbReference>
<accession>A0A8J6PNM8</accession>
<evidence type="ECO:0000313" key="2">
    <source>
        <dbReference type="EMBL" id="MBD0414765.1"/>
    </source>
</evidence>
<dbReference type="PANTHER" id="PTHR43792:SF1">
    <property type="entry name" value="N-ACETYLTRANSFERASE DOMAIN-CONTAINING PROTEIN"/>
    <property type="match status" value="1"/>
</dbReference>
<dbReference type="Pfam" id="PF13302">
    <property type="entry name" value="Acetyltransf_3"/>
    <property type="match status" value="1"/>
</dbReference>
<dbReference type="InterPro" id="IPR016181">
    <property type="entry name" value="Acyl_CoA_acyltransferase"/>
</dbReference>
<dbReference type="InterPro" id="IPR051531">
    <property type="entry name" value="N-acetyltransferase"/>
</dbReference>
<evidence type="ECO:0000259" key="1">
    <source>
        <dbReference type="PROSITE" id="PS51186"/>
    </source>
</evidence>
<reference evidence="2" key="1">
    <citation type="submission" date="2020-09" db="EMBL/GenBank/DDBJ databases">
        <title>Genome seq and assembly of Tianweitania sp.</title>
        <authorList>
            <person name="Chhetri G."/>
        </authorList>
    </citation>
    <scope>NUCLEOTIDE SEQUENCE</scope>
    <source>
        <strain evidence="2">Rool2</strain>
    </source>
</reference>
<organism evidence="2 3">
    <name type="scientific">Oryzicola mucosus</name>
    <dbReference type="NCBI Taxonomy" id="2767425"/>
    <lineage>
        <taxon>Bacteria</taxon>
        <taxon>Pseudomonadati</taxon>
        <taxon>Pseudomonadota</taxon>
        <taxon>Alphaproteobacteria</taxon>
        <taxon>Hyphomicrobiales</taxon>
        <taxon>Phyllobacteriaceae</taxon>
        <taxon>Oryzicola</taxon>
    </lineage>
</organism>
<dbReference type="InterPro" id="IPR000182">
    <property type="entry name" value="GNAT_dom"/>
</dbReference>
<protein>
    <submittedName>
        <fullName evidence="2">GNAT family N-acetyltransferase</fullName>
    </submittedName>
</protein>
<sequence>MTVLRTERLILRNWQEQDRPFFHRLNSDDAIMEFFAVRRDRAASDEVMDTVSAYIAENGFGFMAAELVATGECIGFIGINRTKIEPFVPRGTLEIGWRLAPEYWGKGYATEGAKAFLDYAFETLGEEEVVSFAVWNNARSTSVMERLGMEHVEDGFFDHPSVPDSHPHLKCHALYRLTRATWLARRQKDA</sequence>
<evidence type="ECO:0000313" key="3">
    <source>
        <dbReference type="Proteomes" id="UP000643405"/>
    </source>
</evidence>
<dbReference type="AlphaFoldDB" id="A0A8J6PNM8"/>
<name>A0A8J6PNM8_9HYPH</name>